<sequence length="1206" mass="131664">MIQTYQPPLMEVAGDTLPELQPIFTYLNSHSNKLYQEGYFLKLHDLDSRGRPSPDRIWTECFAQLVGTVLSLWDAAALDAAGEDGEVVPTFINLSDASIKMIESLPMHGSEGGSLQNVLSISTAANNRYLLHFNSLNSLTQWTAGIRLAMFEHATLQEAYTGSLIAGKGKLLNNIRTIMERSNRKVTKKSRPIATISDAYAAYAIYPQSKPLIDQSTLVKLEGLITIHTNPETTTEGFVFVMPEVHPAVTGFEMMLRWLFPVFDTFGLYGRPNRLIADTLDQRGLMFAMPRDRRYGYLDILDVSGLIHTEGSQSWTERQWRKELKKLTGYRMNSADSGGGSPGSIGRARAGTTSRSSLNLNRGSGVRFDDGDSTHSSPVTRRGSPAPANEISMGPRRGDTGSPKGSGVLHKRSASDAHGYSRYQTETPSRLSHEMRRPDDFAEPPQPPLHGGALGQKPILERVNSEMEQESPPAINIEQEFEELKLTTSTLPPPTPVTNPPAFLHSPNSKPAHQPYQAPELRRANSAIDAATLHQLADATRPDNYQDRDQENHANVRIAANNNQRGLSADAYSRNKGLVNNVANGNRLPTIPGSPYVNDGAFSRSESHVVMGPPPVPVHRNPPSYDGTRDISPSNYSITSSGPLSPPIGSSQSISRKPLPIRPLPSQPPQPPADINEPSSPSSNGSLKDHLIDQEVLERILDNPSERASTMASESSVDYASTNRSASPKKSIEKPRAGRLKTVGDPDYTPRERSAGTGRFDNYHAEQNAGMPTVDFGPTYAYKPNPRPGTSGTITPGGFPAGADRQQDGTGRPSRLTPTEAQRNSYFGGRTSPGADAALSGHERNRSVAWQPAAGGRARSAEDPARQSLTPEQWVQYRAQLAASPVPPAHMSPPRTHSRQQSRSPLNQPLTGRSTPPTRRNSSGDWTQQQPGSRPHSRGANHMMNPPSPGGLLQTAQSHHLSAREQMHVSRATGTPLLNVDRKPVQGEDSGLIAALAAREREKQAIKEGIRGGMVQQAIVARQQQQQQVEMEAAMQAQYAQEQQAAQFQQQQQQQQQMGYGYAAPGYGQQRPMSQYSLGGMSTHPGAGVYAQAGGWTNPGFAPGQGGQQQQQQQQQTQSYGASFYRGQGQGQGQGQQTAAQQHANMQRRWRFDETNENCFVRLLHACRSDWKGLLLANLSVHRLSQCADNMTMTHANATLPQTPAS</sequence>
<dbReference type="EMBL" id="JAMKPW020000018">
    <property type="protein sequence ID" value="KAK8208956.1"/>
    <property type="molecule type" value="Genomic_DNA"/>
</dbReference>
<organism evidence="1 2">
    <name type="scientific">Zalaria obscura</name>
    <dbReference type="NCBI Taxonomy" id="2024903"/>
    <lineage>
        <taxon>Eukaryota</taxon>
        <taxon>Fungi</taxon>
        <taxon>Dikarya</taxon>
        <taxon>Ascomycota</taxon>
        <taxon>Pezizomycotina</taxon>
        <taxon>Dothideomycetes</taxon>
        <taxon>Dothideomycetidae</taxon>
        <taxon>Dothideales</taxon>
        <taxon>Zalariaceae</taxon>
        <taxon>Zalaria</taxon>
    </lineage>
</organism>
<gene>
    <name evidence="1" type="ORF">M8818_003919</name>
</gene>
<comment type="caution">
    <text evidence="1">The sequence shown here is derived from an EMBL/GenBank/DDBJ whole genome shotgun (WGS) entry which is preliminary data.</text>
</comment>
<proteinExistence type="predicted"/>
<accession>A0ACC3SDY5</accession>
<evidence type="ECO:0000313" key="1">
    <source>
        <dbReference type="EMBL" id="KAK8208956.1"/>
    </source>
</evidence>
<evidence type="ECO:0000313" key="2">
    <source>
        <dbReference type="Proteomes" id="UP001320706"/>
    </source>
</evidence>
<protein>
    <submittedName>
        <fullName evidence="1">Uncharacterized protein</fullName>
    </submittedName>
</protein>
<keyword evidence="2" id="KW-1185">Reference proteome</keyword>
<dbReference type="Proteomes" id="UP001320706">
    <property type="component" value="Unassembled WGS sequence"/>
</dbReference>
<name>A0ACC3SDY5_9PEZI</name>
<reference evidence="1" key="1">
    <citation type="submission" date="2024-02" db="EMBL/GenBank/DDBJ databases">
        <title>Metagenome Assembled Genome of Zalaria obscura JY119.</title>
        <authorList>
            <person name="Vighnesh L."/>
            <person name="Jagadeeshwari U."/>
            <person name="Venkata Ramana C."/>
            <person name="Sasikala C."/>
        </authorList>
    </citation>
    <scope>NUCLEOTIDE SEQUENCE</scope>
    <source>
        <strain evidence="1">JY119</strain>
    </source>
</reference>